<dbReference type="GO" id="GO:0003723">
    <property type="term" value="F:RNA binding"/>
    <property type="evidence" value="ECO:0007669"/>
    <property type="project" value="InterPro"/>
</dbReference>
<evidence type="ECO:0000313" key="4">
    <source>
        <dbReference type="EMBL" id="KAK2635043.1"/>
    </source>
</evidence>
<dbReference type="SUPFAM" id="SSF50104">
    <property type="entry name" value="Translation proteins SH3-like domain"/>
    <property type="match status" value="1"/>
</dbReference>
<dbReference type="PANTHER" id="PTHR11143">
    <property type="entry name" value="60S RIBOSOMAL PROTEIN L26 FAMILY MEMBER"/>
    <property type="match status" value="1"/>
</dbReference>
<dbReference type="InterPro" id="IPR041988">
    <property type="entry name" value="Ribosomal_uL24_KOW"/>
</dbReference>
<dbReference type="Pfam" id="PF16906">
    <property type="entry name" value="Ribosomal_L26"/>
    <property type="match status" value="1"/>
</dbReference>
<dbReference type="InterPro" id="IPR008991">
    <property type="entry name" value="Translation_prot_SH3-like_sf"/>
</dbReference>
<dbReference type="Gene3D" id="2.30.30.30">
    <property type="match status" value="1"/>
</dbReference>
<sequence>MGYLMRCTFYMVIRGTFEGHEGKVVQVYRRKWVYIRRITHEKVNDTIVNVETNPSKVVTTKLKLDKDRMSLLDHKAKGRIIANKAKGTKFSPEDIIQNID</sequence>
<dbReference type="Proteomes" id="UP001280121">
    <property type="component" value="Unassembled WGS sequence"/>
</dbReference>
<keyword evidence="5" id="KW-1185">Reference proteome</keyword>
<dbReference type="GO" id="GO:0003735">
    <property type="term" value="F:structural constituent of ribosome"/>
    <property type="evidence" value="ECO:0007669"/>
    <property type="project" value="InterPro"/>
</dbReference>
<evidence type="ECO:0000256" key="3">
    <source>
        <dbReference type="ARBA" id="ARBA00023274"/>
    </source>
</evidence>
<gene>
    <name evidence="4" type="ORF">Ddye_029835</name>
</gene>
<dbReference type="AlphaFoldDB" id="A0AAD9WM71"/>
<evidence type="ECO:0000313" key="5">
    <source>
        <dbReference type="Proteomes" id="UP001280121"/>
    </source>
</evidence>
<dbReference type="EMBL" id="JANJYI010000009">
    <property type="protein sequence ID" value="KAK2635043.1"/>
    <property type="molecule type" value="Genomic_DNA"/>
</dbReference>
<comment type="caution">
    <text evidence="4">The sequence shown here is derived from an EMBL/GenBank/DDBJ whole genome shotgun (WGS) entry which is preliminary data.</text>
</comment>
<evidence type="ECO:0000256" key="1">
    <source>
        <dbReference type="ARBA" id="ARBA00010618"/>
    </source>
</evidence>
<comment type="similarity">
    <text evidence="1">Belongs to the universal ribosomal protein uL24 family.</text>
</comment>
<name>A0AAD9WM71_9ROSI</name>
<dbReference type="InterPro" id="IPR014722">
    <property type="entry name" value="Rib_uL2_dom2"/>
</dbReference>
<proteinExistence type="inferred from homology"/>
<dbReference type="GO" id="GO:0006412">
    <property type="term" value="P:translation"/>
    <property type="evidence" value="ECO:0007669"/>
    <property type="project" value="InterPro"/>
</dbReference>
<evidence type="ECO:0000256" key="2">
    <source>
        <dbReference type="ARBA" id="ARBA00022980"/>
    </source>
</evidence>
<keyword evidence="3" id="KW-0687">Ribonucleoprotein</keyword>
<keyword evidence="2" id="KW-0689">Ribosomal protein</keyword>
<dbReference type="CDD" id="cd06089">
    <property type="entry name" value="KOW_RPL26"/>
    <property type="match status" value="1"/>
</dbReference>
<evidence type="ECO:0008006" key="6">
    <source>
        <dbReference type="Google" id="ProtNLM"/>
    </source>
</evidence>
<accession>A0AAD9WM71</accession>
<dbReference type="InterPro" id="IPR005756">
    <property type="entry name" value="Ribosomal_uL24_euk/arc"/>
</dbReference>
<dbReference type="NCBIfam" id="TIGR01080">
    <property type="entry name" value="rplX_A_E"/>
    <property type="match status" value="1"/>
</dbReference>
<organism evidence="4 5">
    <name type="scientific">Dipteronia dyeriana</name>
    <dbReference type="NCBI Taxonomy" id="168575"/>
    <lineage>
        <taxon>Eukaryota</taxon>
        <taxon>Viridiplantae</taxon>
        <taxon>Streptophyta</taxon>
        <taxon>Embryophyta</taxon>
        <taxon>Tracheophyta</taxon>
        <taxon>Spermatophyta</taxon>
        <taxon>Magnoliopsida</taxon>
        <taxon>eudicotyledons</taxon>
        <taxon>Gunneridae</taxon>
        <taxon>Pentapetalae</taxon>
        <taxon>rosids</taxon>
        <taxon>malvids</taxon>
        <taxon>Sapindales</taxon>
        <taxon>Sapindaceae</taxon>
        <taxon>Hippocastanoideae</taxon>
        <taxon>Acereae</taxon>
        <taxon>Dipteronia</taxon>
    </lineage>
</organism>
<protein>
    <recommendedName>
        <fullName evidence="6">KOW domain-containing protein</fullName>
    </recommendedName>
</protein>
<dbReference type="GO" id="GO:0015934">
    <property type="term" value="C:large ribosomal subunit"/>
    <property type="evidence" value="ECO:0007669"/>
    <property type="project" value="InterPro"/>
</dbReference>
<reference evidence="4" key="1">
    <citation type="journal article" date="2023" name="Plant J.">
        <title>Genome sequences and population genomics provide insights into the demographic history, inbreeding, and mutation load of two 'living fossil' tree species of Dipteronia.</title>
        <authorList>
            <person name="Feng Y."/>
            <person name="Comes H.P."/>
            <person name="Chen J."/>
            <person name="Zhu S."/>
            <person name="Lu R."/>
            <person name="Zhang X."/>
            <person name="Li P."/>
            <person name="Qiu J."/>
            <person name="Olsen K.M."/>
            <person name="Qiu Y."/>
        </authorList>
    </citation>
    <scope>NUCLEOTIDE SEQUENCE</scope>
    <source>
        <strain evidence="4">KIB01</strain>
    </source>
</reference>